<evidence type="ECO:0000313" key="2">
    <source>
        <dbReference type="EMBL" id="MDY0749046.1"/>
    </source>
</evidence>
<reference evidence="2 3" key="1">
    <citation type="submission" date="2023-11" db="EMBL/GenBank/DDBJ databases">
        <title>Paucibacter sp. nov., isolated from fresh soil in Korea.</title>
        <authorList>
            <person name="Le N.T.T."/>
        </authorList>
    </citation>
    <scope>NUCLEOTIDE SEQUENCE [LARGE SCALE GENOMIC DNA]</scope>
    <source>
        <strain evidence="2 3">R3-3</strain>
    </source>
</reference>
<keyword evidence="1" id="KW-0472">Membrane</keyword>
<keyword evidence="1" id="KW-1133">Transmembrane helix</keyword>
<comment type="caution">
    <text evidence="2">The sequence shown here is derived from an EMBL/GenBank/DDBJ whole genome shotgun (WGS) entry which is preliminary data.</text>
</comment>
<evidence type="ECO:0000256" key="1">
    <source>
        <dbReference type="SAM" id="Phobius"/>
    </source>
</evidence>
<accession>A0ABU5DRU4</accession>
<name>A0ABU5DRU4_9BURK</name>
<dbReference type="RefSeq" id="WP_320427013.1">
    <property type="nucleotide sequence ID" value="NZ_JAXCLA010000013.1"/>
</dbReference>
<proteinExistence type="predicted"/>
<evidence type="ECO:0000313" key="3">
    <source>
        <dbReference type="Proteomes" id="UP001285263"/>
    </source>
</evidence>
<keyword evidence="1" id="KW-0812">Transmembrane</keyword>
<gene>
    <name evidence="2" type="ORF">SNE35_31405</name>
</gene>
<dbReference type="Proteomes" id="UP001285263">
    <property type="component" value="Unassembled WGS sequence"/>
</dbReference>
<feature type="transmembrane region" description="Helical" evidence="1">
    <location>
        <begin position="44"/>
        <end position="62"/>
    </location>
</feature>
<sequence>MPDSSKPLKSSTHTLDHGRQLWWAASTEIDMRVASLITRETAEVLFGMTLALSLFAMAYLVMAEA</sequence>
<protein>
    <submittedName>
        <fullName evidence="2">Uncharacterized protein</fullName>
    </submittedName>
</protein>
<organism evidence="2 3">
    <name type="scientific">Roseateles agri</name>
    <dbReference type="NCBI Taxonomy" id="3098619"/>
    <lineage>
        <taxon>Bacteria</taxon>
        <taxon>Pseudomonadati</taxon>
        <taxon>Pseudomonadota</taxon>
        <taxon>Betaproteobacteria</taxon>
        <taxon>Burkholderiales</taxon>
        <taxon>Sphaerotilaceae</taxon>
        <taxon>Roseateles</taxon>
    </lineage>
</organism>
<keyword evidence="3" id="KW-1185">Reference proteome</keyword>
<dbReference type="EMBL" id="JAXCLA010000013">
    <property type="protein sequence ID" value="MDY0749046.1"/>
    <property type="molecule type" value="Genomic_DNA"/>
</dbReference>